<feature type="region of interest" description="Disordered" evidence="7">
    <location>
        <begin position="654"/>
        <end position="681"/>
    </location>
</feature>
<keyword evidence="12" id="KW-1185">Reference proteome</keyword>
<dbReference type="Proteomes" id="UP000628775">
    <property type="component" value="Unassembled WGS sequence"/>
</dbReference>
<dbReference type="InterPro" id="IPR003660">
    <property type="entry name" value="HAMP_dom"/>
</dbReference>
<evidence type="ECO:0000259" key="10">
    <source>
        <dbReference type="PROSITE" id="PS50885"/>
    </source>
</evidence>
<comment type="subcellular location">
    <subcellularLocation>
        <location evidence="1">Cell membrane</location>
    </subcellularLocation>
</comment>
<evidence type="ECO:0000256" key="4">
    <source>
        <dbReference type="ARBA" id="ARBA00023224"/>
    </source>
</evidence>
<dbReference type="AlphaFoldDB" id="A0A8J2YC89"/>
<dbReference type="SMART" id="SM01358">
    <property type="entry name" value="HBM"/>
    <property type="match status" value="1"/>
</dbReference>
<dbReference type="GO" id="GO:0005886">
    <property type="term" value="C:plasma membrane"/>
    <property type="evidence" value="ECO:0007669"/>
    <property type="project" value="UniProtKB-SubCell"/>
</dbReference>
<evidence type="ECO:0000256" key="7">
    <source>
        <dbReference type="SAM" id="MobiDB-lite"/>
    </source>
</evidence>
<evidence type="ECO:0000313" key="12">
    <source>
        <dbReference type="Proteomes" id="UP000628775"/>
    </source>
</evidence>
<dbReference type="SUPFAM" id="SSF58104">
    <property type="entry name" value="Methyl-accepting chemotaxis protein (MCP) signaling domain"/>
    <property type="match status" value="1"/>
</dbReference>
<evidence type="ECO:0000256" key="6">
    <source>
        <dbReference type="PROSITE-ProRule" id="PRU00284"/>
    </source>
</evidence>
<dbReference type="RefSeq" id="WP_188688736.1">
    <property type="nucleotide sequence ID" value="NZ_BMIR01000001.1"/>
</dbReference>
<feature type="domain" description="HAMP" evidence="10">
    <location>
        <begin position="297"/>
        <end position="349"/>
    </location>
</feature>
<dbReference type="PROSITE" id="PS50885">
    <property type="entry name" value="HAMP"/>
    <property type="match status" value="1"/>
</dbReference>
<dbReference type="Gene3D" id="6.10.340.10">
    <property type="match status" value="1"/>
</dbReference>
<keyword evidence="4 6" id="KW-0807">Transducer</keyword>
<dbReference type="InterPro" id="IPR032255">
    <property type="entry name" value="HBM"/>
</dbReference>
<feature type="transmembrane region" description="Helical" evidence="8">
    <location>
        <begin position="12"/>
        <end position="32"/>
    </location>
</feature>
<dbReference type="Pfam" id="PF00672">
    <property type="entry name" value="HAMP"/>
    <property type="match status" value="1"/>
</dbReference>
<gene>
    <name evidence="11" type="ORF">GCM10011391_05830</name>
</gene>
<protein>
    <recommendedName>
        <fullName evidence="13">Methyl-accepting chemotaxis protein</fullName>
    </recommendedName>
</protein>
<comment type="similarity">
    <text evidence="5">Belongs to the methyl-accepting chemotaxis (MCP) protein family.</text>
</comment>
<dbReference type="SMART" id="SM00304">
    <property type="entry name" value="HAMP"/>
    <property type="match status" value="1"/>
</dbReference>
<evidence type="ECO:0000256" key="8">
    <source>
        <dbReference type="SAM" id="Phobius"/>
    </source>
</evidence>
<dbReference type="PANTHER" id="PTHR32089">
    <property type="entry name" value="METHYL-ACCEPTING CHEMOTAXIS PROTEIN MCPB"/>
    <property type="match status" value="1"/>
</dbReference>
<reference evidence="11" key="2">
    <citation type="submission" date="2020-09" db="EMBL/GenBank/DDBJ databases">
        <authorList>
            <person name="Sun Q."/>
            <person name="Zhou Y."/>
        </authorList>
    </citation>
    <scope>NUCLEOTIDE SEQUENCE</scope>
    <source>
        <strain evidence="11">CGMCC 1.15371</strain>
    </source>
</reference>
<keyword evidence="8" id="KW-1133">Transmembrane helix</keyword>
<dbReference type="EMBL" id="BMIR01000001">
    <property type="protein sequence ID" value="GGE30098.1"/>
    <property type="molecule type" value="Genomic_DNA"/>
</dbReference>
<evidence type="ECO:0000259" key="9">
    <source>
        <dbReference type="PROSITE" id="PS50111"/>
    </source>
</evidence>
<dbReference type="SMART" id="SM00283">
    <property type="entry name" value="MA"/>
    <property type="match status" value="1"/>
</dbReference>
<dbReference type="Gene3D" id="1.10.287.950">
    <property type="entry name" value="Methyl-accepting chemotaxis protein"/>
    <property type="match status" value="1"/>
</dbReference>
<evidence type="ECO:0000313" key="11">
    <source>
        <dbReference type="EMBL" id="GGE30098.1"/>
    </source>
</evidence>
<feature type="transmembrane region" description="Helical" evidence="8">
    <location>
        <begin position="272"/>
        <end position="296"/>
    </location>
</feature>
<comment type="caution">
    <text evidence="11">The sequence shown here is derived from an EMBL/GenBank/DDBJ whole genome shotgun (WGS) entry which is preliminary data.</text>
</comment>
<keyword evidence="3 8" id="KW-0472">Membrane</keyword>
<proteinExistence type="inferred from homology"/>
<evidence type="ECO:0000256" key="5">
    <source>
        <dbReference type="ARBA" id="ARBA00029447"/>
    </source>
</evidence>
<reference evidence="11" key="1">
    <citation type="journal article" date="2014" name="Int. J. Syst. Evol. Microbiol.">
        <title>Complete genome sequence of Corynebacterium casei LMG S-19264T (=DSM 44701T), isolated from a smear-ripened cheese.</title>
        <authorList>
            <consortium name="US DOE Joint Genome Institute (JGI-PGF)"/>
            <person name="Walter F."/>
            <person name="Albersmeier A."/>
            <person name="Kalinowski J."/>
            <person name="Ruckert C."/>
        </authorList>
    </citation>
    <scope>NUCLEOTIDE SEQUENCE</scope>
    <source>
        <strain evidence="11">CGMCC 1.15371</strain>
    </source>
</reference>
<feature type="domain" description="Methyl-accepting transducer" evidence="9">
    <location>
        <begin position="368"/>
        <end position="625"/>
    </location>
</feature>
<dbReference type="InterPro" id="IPR004089">
    <property type="entry name" value="MCPsignal_dom"/>
</dbReference>
<organism evidence="11 12">
    <name type="scientific">Pullulanibacillus camelliae</name>
    <dbReference type="NCBI Taxonomy" id="1707096"/>
    <lineage>
        <taxon>Bacteria</taxon>
        <taxon>Bacillati</taxon>
        <taxon>Bacillota</taxon>
        <taxon>Bacilli</taxon>
        <taxon>Bacillales</taxon>
        <taxon>Sporolactobacillaceae</taxon>
        <taxon>Pullulanibacillus</taxon>
    </lineage>
</organism>
<sequence length="681" mass="74991">MNWTVRRKVAVILLSSLIGIVILSSFMGYATLTENRLNNKVKAINEGVYQAQAISQDMESARKNDQIFIYDPSHGQEKTVTDNIKQLEHDVKALHALNIGINQDTQTIEKGIQSYSKAFNQLKKTKTTIGYSDTEGILGQIANSELAIQDILSSMNVTVLNTPWLQIESAKMRFMSNPLPQYIATLPKDIQAMDGVAKQHLKDATLDKYKSNSTQFLQGLQQLNQLYQEQTSTIKNFNTIGSTVIHEVDQTVQRLNQRRNQLYNKQSSTQTLLFVSMLVLGLVILIIIGLFGGWLYKSIIRSIQTLKEGAMRIGDGKLNHRVAIEGEDEFSQLGITFNKMAESVRQMIHKVNGAASELSSASQNLTAVSEETTAQSLGIHQTIEQVTEGAQHQVLHLQESIELLNKVTDAITETTAITNRMTEQSDKAQHAHQQGLKVVAVLQEDSAQFLDIAKHLIIDIQEISKQSSEIVGILKVMKDISSNTDLLALNAAIESARAGEVGYGFAVVSHEIRKLAERSKKETNTIEQVIHHMISQLNDITERANQLNHSLGQQDHNVKQTKGAFDAIDENVDSINQGITNIQTAITNVSTANTELATKLEEISTISEETAASTEQAAAASESQTSAIETVNQAALSLQDISLVLEQEVIKFEIGDEKPAEEVARGEGDGHKATASEENIG</sequence>
<feature type="compositionally biased region" description="Basic and acidic residues" evidence="7">
    <location>
        <begin position="654"/>
        <end position="675"/>
    </location>
</feature>
<name>A0A8J2YC89_9BACL</name>
<evidence type="ECO:0000256" key="1">
    <source>
        <dbReference type="ARBA" id="ARBA00004236"/>
    </source>
</evidence>
<keyword evidence="2" id="KW-1003">Cell membrane</keyword>
<evidence type="ECO:0008006" key="13">
    <source>
        <dbReference type="Google" id="ProtNLM"/>
    </source>
</evidence>
<keyword evidence="8" id="KW-0812">Transmembrane</keyword>
<dbReference type="CDD" id="cd06225">
    <property type="entry name" value="HAMP"/>
    <property type="match status" value="1"/>
</dbReference>
<dbReference type="PANTHER" id="PTHR32089:SF112">
    <property type="entry name" value="LYSOZYME-LIKE PROTEIN-RELATED"/>
    <property type="match status" value="1"/>
</dbReference>
<evidence type="ECO:0000256" key="2">
    <source>
        <dbReference type="ARBA" id="ARBA00022475"/>
    </source>
</evidence>
<dbReference type="GO" id="GO:0007165">
    <property type="term" value="P:signal transduction"/>
    <property type="evidence" value="ECO:0007669"/>
    <property type="project" value="UniProtKB-KW"/>
</dbReference>
<accession>A0A8J2YC89</accession>
<evidence type="ECO:0000256" key="3">
    <source>
        <dbReference type="ARBA" id="ARBA00023136"/>
    </source>
</evidence>
<dbReference type="PROSITE" id="PS50111">
    <property type="entry name" value="CHEMOTAXIS_TRANSDUC_2"/>
    <property type="match status" value="1"/>
</dbReference>
<dbReference type="Pfam" id="PF00015">
    <property type="entry name" value="MCPsignal"/>
    <property type="match status" value="1"/>
</dbReference>